<dbReference type="InterPro" id="IPR000109">
    <property type="entry name" value="POT_fam"/>
</dbReference>
<feature type="transmembrane region" description="Helical" evidence="6">
    <location>
        <begin position="338"/>
        <end position="357"/>
    </location>
</feature>
<feature type="transmembrane region" description="Helical" evidence="6">
    <location>
        <begin position="369"/>
        <end position="394"/>
    </location>
</feature>
<evidence type="ECO:0000256" key="1">
    <source>
        <dbReference type="ARBA" id="ARBA00004141"/>
    </source>
</evidence>
<feature type="transmembrane region" description="Helical" evidence="6">
    <location>
        <begin position="243"/>
        <end position="265"/>
    </location>
</feature>
<proteinExistence type="inferred from homology"/>
<evidence type="ECO:0000256" key="3">
    <source>
        <dbReference type="ARBA" id="ARBA00022692"/>
    </source>
</evidence>
<dbReference type="Gene3D" id="1.20.1250.20">
    <property type="entry name" value="MFS general substrate transporter like domains"/>
    <property type="match status" value="1"/>
</dbReference>
<evidence type="ECO:0000256" key="2">
    <source>
        <dbReference type="ARBA" id="ARBA00005982"/>
    </source>
</evidence>
<dbReference type="Pfam" id="PF00854">
    <property type="entry name" value="PTR2"/>
    <property type="match status" value="1"/>
</dbReference>
<keyword evidence="5 6" id="KW-0472">Membrane</keyword>
<feature type="transmembrane region" description="Helical" evidence="6">
    <location>
        <begin position="414"/>
        <end position="433"/>
    </location>
</feature>
<organism evidence="7 8">
    <name type="scientific">Nepenthes gracilis</name>
    <name type="common">Slender pitcher plant</name>
    <dbReference type="NCBI Taxonomy" id="150966"/>
    <lineage>
        <taxon>Eukaryota</taxon>
        <taxon>Viridiplantae</taxon>
        <taxon>Streptophyta</taxon>
        <taxon>Embryophyta</taxon>
        <taxon>Tracheophyta</taxon>
        <taxon>Spermatophyta</taxon>
        <taxon>Magnoliopsida</taxon>
        <taxon>eudicotyledons</taxon>
        <taxon>Gunneridae</taxon>
        <taxon>Pentapetalae</taxon>
        <taxon>Caryophyllales</taxon>
        <taxon>Nepenthaceae</taxon>
        <taxon>Nepenthes</taxon>
    </lineage>
</organism>
<dbReference type="Proteomes" id="UP001279734">
    <property type="component" value="Unassembled WGS sequence"/>
</dbReference>
<evidence type="ECO:0000313" key="7">
    <source>
        <dbReference type="EMBL" id="GMH30202.1"/>
    </source>
</evidence>
<dbReference type="GO" id="GO:0016020">
    <property type="term" value="C:membrane"/>
    <property type="evidence" value="ECO:0007669"/>
    <property type="project" value="UniProtKB-SubCell"/>
</dbReference>
<evidence type="ECO:0000256" key="5">
    <source>
        <dbReference type="ARBA" id="ARBA00023136"/>
    </source>
</evidence>
<feature type="transmembrane region" description="Helical" evidence="6">
    <location>
        <begin position="90"/>
        <end position="110"/>
    </location>
</feature>
<dbReference type="PANTHER" id="PTHR11654">
    <property type="entry name" value="OLIGOPEPTIDE TRANSPORTER-RELATED"/>
    <property type="match status" value="1"/>
</dbReference>
<evidence type="ECO:0000256" key="4">
    <source>
        <dbReference type="ARBA" id="ARBA00022989"/>
    </source>
</evidence>
<reference evidence="7" key="1">
    <citation type="submission" date="2023-05" db="EMBL/GenBank/DDBJ databases">
        <title>Nepenthes gracilis genome sequencing.</title>
        <authorList>
            <person name="Fukushima K."/>
        </authorList>
    </citation>
    <scope>NUCLEOTIDE SEQUENCE</scope>
    <source>
        <strain evidence="7">SING2019-196</strain>
    </source>
</reference>
<gene>
    <name evidence="7" type="ORF">Nepgr_032045</name>
</gene>
<dbReference type="SUPFAM" id="SSF103473">
    <property type="entry name" value="MFS general substrate transporter"/>
    <property type="match status" value="1"/>
</dbReference>
<feature type="transmembrane region" description="Helical" evidence="6">
    <location>
        <begin position="65"/>
        <end position="84"/>
    </location>
</feature>
<sequence length="443" mass="49475">MILLVVSASVEIPTIRLRRPFFFVSLYILAVGEGGHKPCVQTFAADQFDDDLPEERRVKSSFFNWWYFGIVCGSTSGVAVLLFGQKYVGWAVGYAMMAAAMAVAVVLFLAGMRFYRLQGPLGSPFTRVAQVFVAGVRKRRVMEENWGIYCEDGDAGTLDRNLARSRQFRFLDKAMFIDSKDASSKTRDPWRLCSLNQVEEVKLVLRLIPIWLTCVTFYVVQAQSNTYFTKQSSTMDRRIGHRFHLPPPSLLIILGLIIATSVAIYDRAFIPIARKITGHPSGITVLTRIGIGHFLSVVAVIIAARVEAKRVAVAAGNGVEDDPKAVVPMRVWWLLPQYVVLGVADVFAFVGMQELFYDQMPEGLRSLGAAAYTSALGIGNFMSSGIISAVQGMSLRYGRQKWLVDNLNRAHLDYFYLVIAGFCSLNLCAFVWISKGFVYKKLY</sequence>
<keyword evidence="4 6" id="KW-1133">Transmembrane helix</keyword>
<comment type="caution">
    <text evidence="7">The sequence shown here is derived from an EMBL/GenBank/DDBJ whole genome shotgun (WGS) entry which is preliminary data.</text>
</comment>
<dbReference type="InterPro" id="IPR036259">
    <property type="entry name" value="MFS_trans_sf"/>
</dbReference>
<evidence type="ECO:0000256" key="6">
    <source>
        <dbReference type="SAM" id="Phobius"/>
    </source>
</evidence>
<accession>A0AAD3TIQ5</accession>
<feature type="transmembrane region" description="Helical" evidence="6">
    <location>
        <begin position="285"/>
        <end position="304"/>
    </location>
</feature>
<evidence type="ECO:0000313" key="8">
    <source>
        <dbReference type="Proteomes" id="UP001279734"/>
    </source>
</evidence>
<keyword evidence="3 6" id="KW-0812">Transmembrane</keyword>
<dbReference type="GO" id="GO:0022857">
    <property type="term" value="F:transmembrane transporter activity"/>
    <property type="evidence" value="ECO:0007669"/>
    <property type="project" value="InterPro"/>
</dbReference>
<protein>
    <submittedName>
        <fullName evidence="7">Uncharacterized protein</fullName>
    </submittedName>
</protein>
<comment type="subcellular location">
    <subcellularLocation>
        <location evidence="1">Membrane</location>
        <topology evidence="1">Multi-pass membrane protein</topology>
    </subcellularLocation>
</comment>
<dbReference type="AlphaFoldDB" id="A0AAD3TIQ5"/>
<dbReference type="EMBL" id="BSYO01000038">
    <property type="protein sequence ID" value="GMH30202.1"/>
    <property type="molecule type" value="Genomic_DNA"/>
</dbReference>
<keyword evidence="8" id="KW-1185">Reference proteome</keyword>
<name>A0AAD3TIQ5_NEPGR</name>
<comment type="similarity">
    <text evidence="2">Belongs to the major facilitator superfamily. Proton-dependent oligopeptide transporter (POT/PTR) (TC 2.A.17) family.</text>
</comment>